<protein>
    <submittedName>
        <fullName evidence="2">Uncharacterized protein</fullName>
    </submittedName>
</protein>
<evidence type="ECO:0000313" key="2">
    <source>
        <dbReference type="EMBL" id="TNN50019.1"/>
    </source>
</evidence>
<dbReference type="EMBL" id="SRLO01000633">
    <property type="protein sequence ID" value="TNN50019.1"/>
    <property type="molecule type" value="Genomic_DNA"/>
</dbReference>
<dbReference type="AlphaFoldDB" id="A0A4Z2G903"/>
<keyword evidence="3" id="KW-1185">Reference proteome</keyword>
<comment type="caution">
    <text evidence="2">The sequence shown here is derived from an EMBL/GenBank/DDBJ whole genome shotgun (WGS) entry which is preliminary data.</text>
</comment>
<sequence length="158" mass="17242">MSPSPTEELVLKTQSTPLDVRQRRAGLKSVYAGGGRSYDASIRHGEKLVGAFIKTDSLPELKADTGRKKNITGDRRLLEAFLETRPSRGTRITIDRRGAVAGSPPDTRRLESRPMTGGDPSSALIMRPVDVDSSEPYRVGLTPDGDTKEQPSWDPSSH</sequence>
<gene>
    <name evidence="2" type="ORF">EYF80_039760</name>
</gene>
<name>A0A4Z2G903_9TELE</name>
<organism evidence="2 3">
    <name type="scientific">Liparis tanakae</name>
    <name type="common">Tanaka's snailfish</name>
    <dbReference type="NCBI Taxonomy" id="230148"/>
    <lineage>
        <taxon>Eukaryota</taxon>
        <taxon>Metazoa</taxon>
        <taxon>Chordata</taxon>
        <taxon>Craniata</taxon>
        <taxon>Vertebrata</taxon>
        <taxon>Euteleostomi</taxon>
        <taxon>Actinopterygii</taxon>
        <taxon>Neopterygii</taxon>
        <taxon>Teleostei</taxon>
        <taxon>Neoteleostei</taxon>
        <taxon>Acanthomorphata</taxon>
        <taxon>Eupercaria</taxon>
        <taxon>Perciformes</taxon>
        <taxon>Cottioidei</taxon>
        <taxon>Cottales</taxon>
        <taxon>Liparidae</taxon>
        <taxon>Liparis</taxon>
    </lineage>
</organism>
<evidence type="ECO:0000256" key="1">
    <source>
        <dbReference type="SAM" id="MobiDB-lite"/>
    </source>
</evidence>
<accession>A0A4Z2G903</accession>
<feature type="region of interest" description="Disordered" evidence="1">
    <location>
        <begin position="86"/>
        <end position="158"/>
    </location>
</feature>
<proteinExistence type="predicted"/>
<reference evidence="2 3" key="1">
    <citation type="submission" date="2019-03" db="EMBL/GenBank/DDBJ databases">
        <title>First draft genome of Liparis tanakae, snailfish: a comprehensive survey of snailfish specific genes.</title>
        <authorList>
            <person name="Kim W."/>
            <person name="Song I."/>
            <person name="Jeong J.-H."/>
            <person name="Kim D."/>
            <person name="Kim S."/>
            <person name="Ryu S."/>
            <person name="Song J.Y."/>
            <person name="Lee S.K."/>
        </authorList>
    </citation>
    <scope>NUCLEOTIDE SEQUENCE [LARGE SCALE GENOMIC DNA]</scope>
    <source>
        <tissue evidence="2">Muscle</tissue>
    </source>
</reference>
<feature type="compositionally biased region" description="Basic and acidic residues" evidence="1">
    <location>
        <begin position="145"/>
        <end position="158"/>
    </location>
</feature>
<evidence type="ECO:0000313" key="3">
    <source>
        <dbReference type="Proteomes" id="UP000314294"/>
    </source>
</evidence>
<dbReference type="Proteomes" id="UP000314294">
    <property type="component" value="Unassembled WGS sequence"/>
</dbReference>